<sequence length="200" mass="21397">MDRAVQRGRVAGVVGGLTKKGAATRERIVAGAASLLRERGVDEVSLDDIRGATATSKSQLFHYFPDGRAQLLLAVAQYEAQEVLLDQQPQLDALGPPGSWAAWRDVVVDRYERQGTRCPMSALTRRLAPSHPEVGPVVAILLTTWQQKIEDGLRRAGVGEPRTKAMIILAALQGGVALLLATGDSTALRVALDQALDGLI</sequence>
<evidence type="ECO:0000313" key="6">
    <source>
        <dbReference type="EMBL" id="GGM18486.1"/>
    </source>
</evidence>
<proteinExistence type="predicted"/>
<feature type="DNA-binding region" description="H-T-H motif" evidence="4">
    <location>
        <begin position="45"/>
        <end position="64"/>
    </location>
</feature>
<dbReference type="Pfam" id="PF21993">
    <property type="entry name" value="TetR_C_13_2"/>
    <property type="match status" value="1"/>
</dbReference>
<dbReference type="Gene3D" id="1.10.357.10">
    <property type="entry name" value="Tetracycline Repressor, domain 2"/>
    <property type="match status" value="1"/>
</dbReference>
<evidence type="ECO:0000256" key="1">
    <source>
        <dbReference type="ARBA" id="ARBA00023015"/>
    </source>
</evidence>
<dbReference type="InterPro" id="IPR054156">
    <property type="entry name" value="YxaF_TetR_C"/>
</dbReference>
<dbReference type="InterPro" id="IPR001647">
    <property type="entry name" value="HTH_TetR"/>
</dbReference>
<dbReference type="InterPro" id="IPR009057">
    <property type="entry name" value="Homeodomain-like_sf"/>
</dbReference>
<dbReference type="Proteomes" id="UP000642070">
    <property type="component" value="Unassembled WGS sequence"/>
</dbReference>
<dbReference type="GO" id="GO:0003677">
    <property type="term" value="F:DNA binding"/>
    <property type="evidence" value="ECO:0007669"/>
    <property type="project" value="UniProtKB-UniRule"/>
</dbReference>
<dbReference type="Pfam" id="PF00440">
    <property type="entry name" value="TetR_N"/>
    <property type="match status" value="1"/>
</dbReference>
<gene>
    <name evidence="6" type="ORF">GCM10007977_019730</name>
</gene>
<dbReference type="SUPFAM" id="SSF48498">
    <property type="entry name" value="Tetracyclin repressor-like, C-terminal domain"/>
    <property type="match status" value="1"/>
</dbReference>
<dbReference type="PROSITE" id="PS50977">
    <property type="entry name" value="HTH_TETR_2"/>
    <property type="match status" value="1"/>
</dbReference>
<dbReference type="InterPro" id="IPR036271">
    <property type="entry name" value="Tet_transcr_reg_TetR-rel_C_sf"/>
</dbReference>
<accession>A0A917TCE6</accession>
<dbReference type="SUPFAM" id="SSF46689">
    <property type="entry name" value="Homeodomain-like"/>
    <property type="match status" value="1"/>
</dbReference>
<keyword evidence="2 4" id="KW-0238">DNA-binding</keyword>
<evidence type="ECO:0000256" key="2">
    <source>
        <dbReference type="ARBA" id="ARBA00023125"/>
    </source>
</evidence>
<evidence type="ECO:0000259" key="5">
    <source>
        <dbReference type="PROSITE" id="PS50977"/>
    </source>
</evidence>
<reference evidence="6" key="2">
    <citation type="submission" date="2020-09" db="EMBL/GenBank/DDBJ databases">
        <authorList>
            <person name="Sun Q."/>
            <person name="Ohkuma M."/>
        </authorList>
    </citation>
    <scope>NUCLEOTIDE SEQUENCE</scope>
    <source>
        <strain evidence="6">JCM 19831</strain>
    </source>
</reference>
<reference evidence="6" key="1">
    <citation type="journal article" date="2014" name="Int. J. Syst. Evol. Microbiol.">
        <title>Complete genome sequence of Corynebacterium casei LMG S-19264T (=DSM 44701T), isolated from a smear-ripened cheese.</title>
        <authorList>
            <consortium name="US DOE Joint Genome Institute (JGI-PGF)"/>
            <person name="Walter F."/>
            <person name="Albersmeier A."/>
            <person name="Kalinowski J."/>
            <person name="Ruckert C."/>
        </authorList>
    </citation>
    <scope>NUCLEOTIDE SEQUENCE</scope>
    <source>
        <strain evidence="6">JCM 19831</strain>
    </source>
</reference>
<keyword evidence="3" id="KW-0804">Transcription</keyword>
<keyword evidence="1" id="KW-0805">Transcription regulation</keyword>
<evidence type="ECO:0000256" key="3">
    <source>
        <dbReference type="ARBA" id="ARBA00023163"/>
    </source>
</evidence>
<dbReference type="PANTHER" id="PTHR47506:SF3">
    <property type="entry name" value="HTH-TYPE TRANSCRIPTIONAL REGULATOR LMRA"/>
    <property type="match status" value="1"/>
</dbReference>
<dbReference type="AlphaFoldDB" id="A0A917TCE6"/>
<protein>
    <submittedName>
        <fullName evidence="6">TetR family transcriptional regulator</fullName>
    </submittedName>
</protein>
<dbReference type="EMBL" id="BMPI01000007">
    <property type="protein sequence ID" value="GGM18486.1"/>
    <property type="molecule type" value="Genomic_DNA"/>
</dbReference>
<feature type="domain" description="HTH tetR-type" evidence="5">
    <location>
        <begin position="22"/>
        <end position="82"/>
    </location>
</feature>
<dbReference type="PANTHER" id="PTHR47506">
    <property type="entry name" value="TRANSCRIPTIONAL REGULATORY PROTEIN"/>
    <property type="match status" value="1"/>
</dbReference>
<evidence type="ECO:0000313" key="7">
    <source>
        <dbReference type="Proteomes" id="UP000642070"/>
    </source>
</evidence>
<comment type="caution">
    <text evidence="6">The sequence shown here is derived from an EMBL/GenBank/DDBJ whole genome shotgun (WGS) entry which is preliminary data.</text>
</comment>
<name>A0A917TCE6_9ACTN</name>
<keyword evidence="7" id="KW-1185">Reference proteome</keyword>
<evidence type="ECO:0000256" key="4">
    <source>
        <dbReference type="PROSITE-ProRule" id="PRU00335"/>
    </source>
</evidence>
<organism evidence="6 7">
    <name type="scientific">Dactylosporangium sucinum</name>
    <dbReference type="NCBI Taxonomy" id="1424081"/>
    <lineage>
        <taxon>Bacteria</taxon>
        <taxon>Bacillati</taxon>
        <taxon>Actinomycetota</taxon>
        <taxon>Actinomycetes</taxon>
        <taxon>Micromonosporales</taxon>
        <taxon>Micromonosporaceae</taxon>
        <taxon>Dactylosporangium</taxon>
    </lineage>
</organism>